<evidence type="ECO:0000313" key="2">
    <source>
        <dbReference type="Proteomes" id="UP000319296"/>
    </source>
</evidence>
<dbReference type="Proteomes" id="UP000319296">
    <property type="component" value="Unassembled WGS sequence"/>
</dbReference>
<dbReference type="AlphaFoldDB" id="A0A519BN60"/>
<reference evidence="1 2" key="1">
    <citation type="journal article" date="2019" name="ISME J.">
        <title>Insights into ecological role of a new deltaproteobacterial order Candidatus Acidulodesulfobacterales by metagenomics and metatranscriptomics.</title>
        <authorList>
            <person name="Tan S."/>
            <person name="Liu J."/>
            <person name="Fang Y."/>
            <person name="Hedlund B.P."/>
            <person name="Lian Z.H."/>
            <person name="Huang L.Y."/>
            <person name="Li J.T."/>
            <person name="Huang L.N."/>
            <person name="Li W.J."/>
            <person name="Jiang H.C."/>
            <person name="Dong H.L."/>
            <person name="Shu W.S."/>
        </authorList>
    </citation>
    <scope>NUCLEOTIDE SEQUENCE [LARGE SCALE GENOMIC DNA]</scope>
    <source>
        <strain evidence="1">AP1</strain>
    </source>
</reference>
<sequence length="62" mass="6897">MSRNGMRFYLRNFPVFAGVTLMDFKSSPVRCHSCESGNPVLLIIKISLIVSIAGLRLNLAIE</sequence>
<comment type="caution">
    <text evidence="1">The sequence shown here is derived from an EMBL/GenBank/DDBJ whole genome shotgun (WGS) entry which is preliminary data.</text>
</comment>
<name>A0A519BN60_9DELT</name>
<proteinExistence type="predicted"/>
<dbReference type="EMBL" id="SGBB01000006">
    <property type="protein sequence ID" value="RZD18714.1"/>
    <property type="molecule type" value="Genomic_DNA"/>
</dbReference>
<protein>
    <submittedName>
        <fullName evidence="1">Uncharacterized protein</fullName>
    </submittedName>
</protein>
<gene>
    <name evidence="1" type="ORF">EVG15_04895</name>
</gene>
<evidence type="ECO:0000313" key="1">
    <source>
        <dbReference type="EMBL" id="RZD18714.1"/>
    </source>
</evidence>
<organism evidence="1 2">
    <name type="scientific">Candidatus Acididesulfobacter diazotrophicus</name>
    <dbReference type="NCBI Taxonomy" id="2597226"/>
    <lineage>
        <taxon>Bacteria</taxon>
        <taxon>Deltaproteobacteria</taxon>
        <taxon>Candidatus Acidulodesulfobacterales</taxon>
        <taxon>Candidatus Acididesulfobacter</taxon>
    </lineage>
</organism>
<accession>A0A519BN60</accession>